<dbReference type="InterPro" id="IPR000073">
    <property type="entry name" value="AB_hydrolase_1"/>
</dbReference>
<evidence type="ECO:0000256" key="1">
    <source>
        <dbReference type="ARBA" id="ARBA00008645"/>
    </source>
</evidence>
<comment type="similarity">
    <text evidence="1">Belongs to the AB hydrolase superfamily.</text>
</comment>
<dbReference type="Proteomes" id="UP001437256">
    <property type="component" value="Unassembled WGS sequence"/>
</dbReference>
<dbReference type="PANTHER" id="PTHR46118">
    <property type="entry name" value="PROTEIN ABHD11"/>
    <property type="match status" value="1"/>
</dbReference>
<comment type="caution">
    <text evidence="4">The sequence shown here is derived from an EMBL/GenBank/DDBJ whole genome shotgun (WGS) entry which is preliminary data.</text>
</comment>
<keyword evidence="2" id="KW-0378">Hydrolase</keyword>
<dbReference type="Gene3D" id="3.40.50.1820">
    <property type="entry name" value="alpha/beta hydrolase"/>
    <property type="match status" value="1"/>
</dbReference>
<name>A0ABR3AC76_9AGAR</name>
<evidence type="ECO:0000256" key="2">
    <source>
        <dbReference type="ARBA" id="ARBA00022801"/>
    </source>
</evidence>
<evidence type="ECO:0000313" key="5">
    <source>
        <dbReference type="Proteomes" id="UP001437256"/>
    </source>
</evidence>
<evidence type="ECO:0000259" key="3">
    <source>
        <dbReference type="Pfam" id="PF12697"/>
    </source>
</evidence>
<dbReference type="Pfam" id="PF12697">
    <property type="entry name" value="Abhydrolase_6"/>
    <property type="match status" value="1"/>
</dbReference>
<keyword evidence="5" id="KW-1185">Reference proteome</keyword>
<reference evidence="4 5" key="1">
    <citation type="submission" date="2024-05" db="EMBL/GenBank/DDBJ databases">
        <title>A draft genome resource for the thread blight pathogen Marasmius tenuissimus strain MS-2.</title>
        <authorList>
            <person name="Yulfo-Soto G.E."/>
            <person name="Baruah I.K."/>
            <person name="Amoako-Attah I."/>
            <person name="Bukari Y."/>
            <person name="Meinhardt L.W."/>
            <person name="Bailey B.A."/>
            <person name="Cohen S.P."/>
        </authorList>
    </citation>
    <scope>NUCLEOTIDE SEQUENCE [LARGE SCALE GENOMIC DNA]</scope>
    <source>
        <strain evidence="4 5">MS-2</strain>
    </source>
</reference>
<dbReference type="PANTHER" id="PTHR46118:SF4">
    <property type="entry name" value="PROTEIN ABHD11"/>
    <property type="match status" value="1"/>
</dbReference>
<dbReference type="EMBL" id="JBBXMP010000008">
    <property type="protein sequence ID" value="KAL0070167.1"/>
    <property type="molecule type" value="Genomic_DNA"/>
</dbReference>
<protein>
    <recommendedName>
        <fullName evidence="3">AB hydrolase-1 domain-containing protein</fullName>
    </recommendedName>
</protein>
<dbReference type="InterPro" id="IPR029058">
    <property type="entry name" value="AB_hydrolase_fold"/>
</dbReference>
<sequence>MLKSSLLRTKLNVASRTLFSQVGRNAGAYRDYATVFSLNSIEPVPLRFDKVPGMVKDPHDSSQMIESNKPPIVFVHGLLGSKRNWTSISKMFARASNRPVYSVDLRNHGDSPHQRPHTYEAMTTDLFHFFETHKLKEATLIGHSMGGKAAMAMALHPDLPKDTLSEVVIEDIAPSRGSLSSEFRAYIETMQRIQDTRVKTRKEATDMMLKIEPDINVVSFLLTNLITGKSGPDDHVKFRVPLDILNEHFEDLGSFPYSPGEVKWDGRILFVKGSKSAFINRKNIPIAQQFFPNMQSVNLDTGHWVHAERPMEFRDVVFDFLNLEKQ</sequence>
<proteinExistence type="inferred from homology"/>
<accession>A0ABR3AC76</accession>
<dbReference type="SUPFAM" id="SSF53474">
    <property type="entry name" value="alpha/beta-Hydrolases"/>
    <property type="match status" value="1"/>
</dbReference>
<gene>
    <name evidence="4" type="ORF">AAF712_002657</name>
</gene>
<feature type="domain" description="AB hydrolase-1" evidence="3">
    <location>
        <begin position="72"/>
        <end position="314"/>
    </location>
</feature>
<evidence type="ECO:0000313" key="4">
    <source>
        <dbReference type="EMBL" id="KAL0070167.1"/>
    </source>
</evidence>
<organism evidence="4 5">
    <name type="scientific">Marasmius tenuissimus</name>
    <dbReference type="NCBI Taxonomy" id="585030"/>
    <lineage>
        <taxon>Eukaryota</taxon>
        <taxon>Fungi</taxon>
        <taxon>Dikarya</taxon>
        <taxon>Basidiomycota</taxon>
        <taxon>Agaricomycotina</taxon>
        <taxon>Agaricomycetes</taxon>
        <taxon>Agaricomycetidae</taxon>
        <taxon>Agaricales</taxon>
        <taxon>Marasmiineae</taxon>
        <taxon>Marasmiaceae</taxon>
        <taxon>Marasmius</taxon>
    </lineage>
</organism>